<reference evidence="1" key="1">
    <citation type="submission" date="2022-07" db="EMBL/GenBank/DDBJ databases">
        <authorList>
            <person name="Macas J."/>
            <person name="Novak P."/>
            <person name="Neumann P."/>
        </authorList>
    </citation>
    <scope>NUCLEOTIDE SEQUENCE</scope>
</reference>
<dbReference type="EMBL" id="CAMAPE010000004">
    <property type="protein sequence ID" value="CAH9063566.1"/>
    <property type="molecule type" value="Genomic_DNA"/>
</dbReference>
<accession>A0A9P0YKG2</accession>
<proteinExistence type="predicted"/>
<dbReference type="OrthoDB" id="1002371at2759"/>
<organism evidence="1 2">
    <name type="scientific">Cuscuta europaea</name>
    <name type="common">European dodder</name>
    <dbReference type="NCBI Taxonomy" id="41803"/>
    <lineage>
        <taxon>Eukaryota</taxon>
        <taxon>Viridiplantae</taxon>
        <taxon>Streptophyta</taxon>
        <taxon>Embryophyta</taxon>
        <taxon>Tracheophyta</taxon>
        <taxon>Spermatophyta</taxon>
        <taxon>Magnoliopsida</taxon>
        <taxon>eudicotyledons</taxon>
        <taxon>Gunneridae</taxon>
        <taxon>Pentapetalae</taxon>
        <taxon>asterids</taxon>
        <taxon>lamiids</taxon>
        <taxon>Solanales</taxon>
        <taxon>Convolvulaceae</taxon>
        <taxon>Cuscuteae</taxon>
        <taxon>Cuscuta</taxon>
        <taxon>Cuscuta subgen. Cuscuta</taxon>
    </lineage>
</organism>
<keyword evidence="2" id="KW-1185">Reference proteome</keyword>
<dbReference type="Pfam" id="PF14223">
    <property type="entry name" value="Retrotran_gag_2"/>
    <property type="match status" value="1"/>
</dbReference>
<name>A0A9P0YKG2_CUSEU</name>
<sequence>MASESSTAAAASQAVTAAIDSPPAITAPVLSATDTSNFSGHSQTAALSSTGEPLRSQPYSVFPSTVPAAPWVPPVFTWTPSAPTFNPIIQPQRSQQTDVSSSFGGPRFAGPTLAGSPGLHLPSAGILGQQSTPMPSSFASLAQGMTFGASFTQIVTSKLVAVEDYLPWRTQFESFVVANGLLGFLDGSLSAPPMYTYDLYQAQSPNPEYYHWLKLDQAVRAWIFATLSRDILMEVHSLKNSLAIWQRLESRFMAASLARSMELKQMLTRTRKKDNQTMEDYIRGIQNIAENLAAINSPFFSCTFSAKLSSYANSC</sequence>
<dbReference type="PANTHER" id="PTHR47481">
    <property type="match status" value="1"/>
</dbReference>
<dbReference type="Proteomes" id="UP001152484">
    <property type="component" value="Unassembled WGS sequence"/>
</dbReference>
<comment type="caution">
    <text evidence="1">The sequence shown here is derived from an EMBL/GenBank/DDBJ whole genome shotgun (WGS) entry which is preliminary data.</text>
</comment>
<evidence type="ECO:0000313" key="2">
    <source>
        <dbReference type="Proteomes" id="UP001152484"/>
    </source>
</evidence>
<gene>
    <name evidence="1" type="ORF">CEURO_LOCUS2071</name>
</gene>
<dbReference type="PANTHER" id="PTHR47481:SF31">
    <property type="entry name" value="OS01G0873500 PROTEIN"/>
    <property type="match status" value="1"/>
</dbReference>
<dbReference type="AlphaFoldDB" id="A0A9P0YKG2"/>
<protein>
    <submittedName>
        <fullName evidence="1">Uncharacterized protein</fullName>
    </submittedName>
</protein>
<evidence type="ECO:0000313" key="1">
    <source>
        <dbReference type="EMBL" id="CAH9063566.1"/>
    </source>
</evidence>